<dbReference type="OrthoDB" id="2679764at2"/>
<dbReference type="EMBL" id="RSDW01000001">
    <property type="protein sequence ID" value="RSL18679.1"/>
    <property type="molecule type" value="Genomic_DNA"/>
</dbReference>
<dbReference type="AlphaFoldDB" id="A0A3R9NZT9"/>
<evidence type="ECO:0000313" key="1">
    <source>
        <dbReference type="EMBL" id="RSL18679.1"/>
    </source>
</evidence>
<reference evidence="1 2" key="1">
    <citation type="submission" date="2018-12" db="EMBL/GenBank/DDBJ databases">
        <title>Sequencing of bacterial isolates from soil warming experiment in Harvard Forest, Massachusetts, USA.</title>
        <authorList>
            <person name="Deangelis K."/>
        </authorList>
    </citation>
    <scope>NUCLEOTIDE SEQUENCE [LARGE SCALE GENOMIC DNA]</scope>
    <source>
        <strain evidence="1 2">EB153</strain>
    </source>
</reference>
<dbReference type="Proteomes" id="UP000269669">
    <property type="component" value="Unassembled WGS sequence"/>
</dbReference>
<accession>A0A3R9NZT9</accession>
<protein>
    <recommendedName>
        <fullName evidence="3">DUF932 domain-containing protein</fullName>
    </recommendedName>
</protein>
<organism evidence="1 2">
    <name type="scientific">Edaphobacter aggregans</name>
    <dbReference type="NCBI Taxonomy" id="570835"/>
    <lineage>
        <taxon>Bacteria</taxon>
        <taxon>Pseudomonadati</taxon>
        <taxon>Acidobacteriota</taxon>
        <taxon>Terriglobia</taxon>
        <taxon>Terriglobales</taxon>
        <taxon>Acidobacteriaceae</taxon>
        <taxon>Edaphobacter</taxon>
    </lineage>
</organism>
<keyword evidence="2" id="KW-1185">Reference proteome</keyword>
<gene>
    <name evidence="1" type="ORF">EDE15_4276</name>
</gene>
<name>A0A3R9NZT9_9BACT</name>
<comment type="caution">
    <text evidence="1">The sequence shown here is derived from an EMBL/GenBank/DDBJ whole genome shotgun (WGS) entry which is preliminary data.</text>
</comment>
<evidence type="ECO:0000313" key="2">
    <source>
        <dbReference type="Proteomes" id="UP000269669"/>
    </source>
</evidence>
<evidence type="ECO:0008006" key="3">
    <source>
        <dbReference type="Google" id="ProtNLM"/>
    </source>
</evidence>
<sequence length="366" mass="40633">MLLTMESKTAAHHKLETLIVKGRETAGTVIDHVTKNQPTDRLARASALHFHPDPETTAITVAYPDDAASADSLSQRLHRNALVQMAHTGDLPLKFIDGLQDTAAPWGRELLAHNLNTVFANRNPKARYLLRSLGGELRGFLSDRYRRLDSRPIIEAFATAVQRKGALPYDGYVTDTKVAIQAIMPEVYEPVPGEMVAYGLSLENSDFGNGALSIRAYLLRIWCTNLAITQEEMRQVHLGRRLDDSTLYSNRTYELDAKTTVSALRDVIDGQLDADSLKRRMEAIRHANQQIVGTEKAKETFRKLLQKGESEAASQAFDSPDTYNLPAGNTNWRLSNAISWIAGQTKAAERKLDLMKIAGEVLPKVA</sequence>
<dbReference type="RefSeq" id="WP_125487003.1">
    <property type="nucleotide sequence ID" value="NZ_RSDW01000001.1"/>
</dbReference>
<proteinExistence type="predicted"/>